<keyword evidence="1" id="KW-0472">Membrane</keyword>
<dbReference type="RefSeq" id="WP_279856540.1">
    <property type="nucleotide sequence ID" value="NZ_JARVUX010000001.1"/>
</dbReference>
<organism evidence="2 3">
    <name type="scientific">Clostridium perfringens</name>
    <dbReference type="NCBI Taxonomy" id="1502"/>
    <lineage>
        <taxon>Bacteria</taxon>
        <taxon>Bacillati</taxon>
        <taxon>Bacillota</taxon>
        <taxon>Clostridia</taxon>
        <taxon>Eubacteriales</taxon>
        <taxon>Clostridiaceae</taxon>
        <taxon>Clostridium</taxon>
    </lineage>
</organism>
<dbReference type="EMBL" id="JARVUX010000001">
    <property type="protein sequence ID" value="MDH2334597.1"/>
    <property type="molecule type" value="Genomic_DNA"/>
</dbReference>
<evidence type="ECO:0000313" key="3">
    <source>
        <dbReference type="Proteomes" id="UP001222958"/>
    </source>
</evidence>
<sequence>MLEEAKILLNIYSIITVIVLLIKNLRHLGKKDSDKRSLELAALIPIFIYLTNIY</sequence>
<name>A0AAP4A3J1_CLOPF</name>
<evidence type="ECO:0000313" key="2">
    <source>
        <dbReference type="EMBL" id="MDH2334597.1"/>
    </source>
</evidence>
<keyword evidence="1" id="KW-0812">Transmembrane</keyword>
<gene>
    <name evidence="2" type="ORF">QDQ28_00185</name>
</gene>
<proteinExistence type="predicted"/>
<dbReference type="AlphaFoldDB" id="A0AAP4A3J1"/>
<keyword evidence="1" id="KW-1133">Transmembrane helix</keyword>
<evidence type="ECO:0000256" key="1">
    <source>
        <dbReference type="SAM" id="Phobius"/>
    </source>
</evidence>
<feature type="transmembrane region" description="Helical" evidence="1">
    <location>
        <begin position="6"/>
        <end position="25"/>
    </location>
</feature>
<accession>A0AAP4A3J1</accession>
<dbReference type="Proteomes" id="UP001222958">
    <property type="component" value="Unassembled WGS sequence"/>
</dbReference>
<reference evidence="2" key="1">
    <citation type="submission" date="2023-04" db="EMBL/GenBank/DDBJ databases">
        <title>Epidemiological investigation of Clostridium perfringens isolated from cattle.</title>
        <authorList>
            <person name="Tian R."/>
        </authorList>
    </citation>
    <scope>NUCLEOTIDE SEQUENCE</scope>
    <source>
        <strain evidence="2">ZWCP172</strain>
    </source>
</reference>
<comment type="caution">
    <text evidence="2">The sequence shown here is derived from an EMBL/GenBank/DDBJ whole genome shotgun (WGS) entry which is preliminary data.</text>
</comment>
<protein>
    <submittedName>
        <fullName evidence="2">Uncharacterized protein</fullName>
    </submittedName>
</protein>